<reference evidence="6 7" key="1">
    <citation type="journal article" date="2019" name="Syst. Appl. Microbiol.">
        <title>Microvirga tunisiensis sp. nov., a root nodule symbiotic bacterium isolated from Lupinus micranthus and L. luteus grown in Northern Tunisia.</title>
        <authorList>
            <person name="Msaddak A."/>
            <person name="Rejili M."/>
            <person name="Duran D."/>
            <person name="Mars M."/>
            <person name="Palacios J.M."/>
            <person name="Ruiz-Argueso T."/>
            <person name="Rey L."/>
            <person name="Imperial J."/>
        </authorList>
    </citation>
    <scope>NUCLEOTIDE SEQUENCE [LARGE SCALE GENOMIC DNA]</scope>
    <source>
        <strain evidence="6 7">Lmie10</strain>
    </source>
</reference>
<evidence type="ECO:0000313" key="6">
    <source>
        <dbReference type="EMBL" id="MPR30170.1"/>
    </source>
</evidence>
<keyword evidence="4" id="KW-0812">Transmembrane</keyword>
<evidence type="ECO:0000259" key="5">
    <source>
        <dbReference type="PROSITE" id="PS50887"/>
    </source>
</evidence>
<accession>A0A5N7MU28</accession>
<feature type="transmembrane region" description="Helical" evidence="4">
    <location>
        <begin position="134"/>
        <end position="155"/>
    </location>
</feature>
<dbReference type="EMBL" id="VOSK01000322">
    <property type="protein sequence ID" value="MPR30170.1"/>
    <property type="molecule type" value="Genomic_DNA"/>
</dbReference>
<feature type="transmembrane region" description="Helical" evidence="4">
    <location>
        <begin position="42"/>
        <end position="62"/>
    </location>
</feature>
<dbReference type="InterPro" id="IPR043128">
    <property type="entry name" value="Rev_trsase/Diguanyl_cyclase"/>
</dbReference>
<dbReference type="AlphaFoldDB" id="A0A5N7MU28"/>
<dbReference type="InterPro" id="IPR050469">
    <property type="entry name" value="Diguanylate_Cyclase"/>
</dbReference>
<protein>
    <recommendedName>
        <fullName evidence="1">diguanylate cyclase</fullName>
        <ecNumber evidence="1">2.7.7.65</ecNumber>
    </recommendedName>
</protein>
<dbReference type="InterPro" id="IPR000160">
    <property type="entry name" value="GGDEF_dom"/>
</dbReference>
<feature type="region of interest" description="Disordered" evidence="3">
    <location>
        <begin position="248"/>
        <end position="269"/>
    </location>
</feature>
<feature type="domain" description="GGDEF" evidence="5">
    <location>
        <begin position="198"/>
        <end position="285"/>
    </location>
</feature>
<evidence type="ECO:0000313" key="7">
    <source>
        <dbReference type="Proteomes" id="UP000403266"/>
    </source>
</evidence>
<dbReference type="GO" id="GO:0043709">
    <property type="term" value="P:cell adhesion involved in single-species biofilm formation"/>
    <property type="evidence" value="ECO:0007669"/>
    <property type="project" value="TreeGrafter"/>
</dbReference>
<evidence type="ECO:0000256" key="4">
    <source>
        <dbReference type="SAM" id="Phobius"/>
    </source>
</evidence>
<dbReference type="Gene3D" id="3.30.70.270">
    <property type="match status" value="1"/>
</dbReference>
<feature type="transmembrane region" description="Helical" evidence="4">
    <location>
        <begin position="68"/>
        <end position="88"/>
    </location>
</feature>
<dbReference type="InterPro" id="IPR029787">
    <property type="entry name" value="Nucleotide_cyclase"/>
</dbReference>
<dbReference type="PANTHER" id="PTHR45138">
    <property type="entry name" value="REGULATORY COMPONENTS OF SENSORY TRANSDUCTION SYSTEM"/>
    <property type="match status" value="1"/>
</dbReference>
<comment type="catalytic activity">
    <reaction evidence="2">
        <text>2 GTP = 3',3'-c-di-GMP + 2 diphosphate</text>
        <dbReference type="Rhea" id="RHEA:24898"/>
        <dbReference type="ChEBI" id="CHEBI:33019"/>
        <dbReference type="ChEBI" id="CHEBI:37565"/>
        <dbReference type="ChEBI" id="CHEBI:58805"/>
        <dbReference type="EC" id="2.7.7.65"/>
    </reaction>
</comment>
<keyword evidence="4" id="KW-1133">Transmembrane helix</keyword>
<organism evidence="6 7">
    <name type="scientific">Microvirga tunisiensis</name>
    <dbReference type="NCBI Taxonomy" id="2108360"/>
    <lineage>
        <taxon>Bacteria</taxon>
        <taxon>Pseudomonadati</taxon>
        <taxon>Pseudomonadota</taxon>
        <taxon>Alphaproteobacteria</taxon>
        <taxon>Hyphomicrobiales</taxon>
        <taxon>Methylobacteriaceae</taxon>
        <taxon>Microvirga</taxon>
    </lineage>
</organism>
<evidence type="ECO:0000256" key="2">
    <source>
        <dbReference type="ARBA" id="ARBA00034247"/>
    </source>
</evidence>
<feature type="transmembrane region" description="Helical" evidence="4">
    <location>
        <begin position="12"/>
        <end position="30"/>
    </location>
</feature>
<dbReference type="NCBIfam" id="TIGR00254">
    <property type="entry name" value="GGDEF"/>
    <property type="match status" value="1"/>
</dbReference>
<keyword evidence="4" id="KW-0472">Membrane</keyword>
<feature type="transmembrane region" description="Helical" evidence="4">
    <location>
        <begin position="95"/>
        <end position="114"/>
    </location>
</feature>
<dbReference type="Proteomes" id="UP000403266">
    <property type="component" value="Unassembled WGS sequence"/>
</dbReference>
<dbReference type="PROSITE" id="PS50887">
    <property type="entry name" value="GGDEF"/>
    <property type="match status" value="1"/>
</dbReference>
<dbReference type="GO" id="GO:0052621">
    <property type="term" value="F:diguanylate cyclase activity"/>
    <property type="evidence" value="ECO:0007669"/>
    <property type="project" value="UniProtKB-EC"/>
</dbReference>
<dbReference type="CDD" id="cd01949">
    <property type="entry name" value="GGDEF"/>
    <property type="match status" value="1"/>
</dbReference>
<dbReference type="EC" id="2.7.7.65" evidence="1"/>
<dbReference type="SMART" id="SM00267">
    <property type="entry name" value="GGDEF"/>
    <property type="match status" value="1"/>
</dbReference>
<dbReference type="PANTHER" id="PTHR45138:SF9">
    <property type="entry name" value="DIGUANYLATE CYCLASE DGCM-RELATED"/>
    <property type="match status" value="1"/>
</dbReference>
<sequence length="285" mass="31071">MGLMVVAQGAPTLAILLIANSRLIAAYSVLYRGCQAINARPINLPPLLVGVVLWWVAFPFIANSPTMRLVLTSAIGAGYALMSAWEFWWHARHWLASHVAATILLIGLVGFNILRGLLGFSLAQSFWSAGPFPPWSGAMAIGIAKFMPAIAFVFLSRAKEQLQYQHKRAALIDPLTKIPNRRAFLEDGAALISQQRKAPNSCLLFDLDDFKQINDTYGHEVGDYVLEIFGGILSDHLPGSVYGRLGERSSARSSLSPGKTLGDRPGKSGIRLNPLRRLFSASVCV</sequence>
<keyword evidence="7" id="KW-1185">Reference proteome</keyword>
<proteinExistence type="predicted"/>
<name>A0A5N7MU28_9HYPH</name>
<dbReference type="SUPFAM" id="SSF55073">
    <property type="entry name" value="Nucleotide cyclase"/>
    <property type="match status" value="1"/>
</dbReference>
<dbReference type="Pfam" id="PF00990">
    <property type="entry name" value="GGDEF"/>
    <property type="match status" value="1"/>
</dbReference>
<evidence type="ECO:0000256" key="1">
    <source>
        <dbReference type="ARBA" id="ARBA00012528"/>
    </source>
</evidence>
<dbReference type="GO" id="GO:1902201">
    <property type="term" value="P:negative regulation of bacterial-type flagellum-dependent cell motility"/>
    <property type="evidence" value="ECO:0007669"/>
    <property type="project" value="TreeGrafter"/>
</dbReference>
<evidence type="ECO:0000256" key="3">
    <source>
        <dbReference type="SAM" id="MobiDB-lite"/>
    </source>
</evidence>
<gene>
    <name evidence="6" type="ORF">FS320_35295</name>
</gene>
<comment type="caution">
    <text evidence="6">The sequence shown here is derived from an EMBL/GenBank/DDBJ whole genome shotgun (WGS) entry which is preliminary data.</text>
</comment>
<dbReference type="OrthoDB" id="9812260at2"/>
<dbReference type="GO" id="GO:0005886">
    <property type="term" value="C:plasma membrane"/>
    <property type="evidence" value="ECO:0007669"/>
    <property type="project" value="TreeGrafter"/>
</dbReference>